<dbReference type="InterPro" id="IPR002083">
    <property type="entry name" value="MATH/TRAF_dom"/>
</dbReference>
<keyword evidence="4" id="KW-1185">Reference proteome</keyword>
<dbReference type="PROSITE" id="PS50097">
    <property type="entry name" value="BTB"/>
    <property type="match status" value="1"/>
</dbReference>
<dbReference type="EMBL" id="NEVH01000859">
    <property type="protein sequence ID" value="PNF43121.1"/>
    <property type="molecule type" value="Genomic_DNA"/>
</dbReference>
<dbReference type="SUPFAM" id="SSF49599">
    <property type="entry name" value="TRAF domain-like"/>
    <property type="match status" value="1"/>
</dbReference>
<reference evidence="3 4" key="1">
    <citation type="submission" date="2017-12" db="EMBL/GenBank/DDBJ databases">
        <title>Hemimetabolous genomes reveal molecular basis of termite eusociality.</title>
        <authorList>
            <person name="Harrison M.C."/>
            <person name="Jongepier E."/>
            <person name="Robertson H.M."/>
            <person name="Arning N."/>
            <person name="Bitard-Feildel T."/>
            <person name="Chao H."/>
            <person name="Childers C.P."/>
            <person name="Dinh H."/>
            <person name="Doddapaneni H."/>
            <person name="Dugan S."/>
            <person name="Gowin J."/>
            <person name="Greiner C."/>
            <person name="Han Y."/>
            <person name="Hu H."/>
            <person name="Hughes D.S.T."/>
            <person name="Huylmans A.-K."/>
            <person name="Kemena C."/>
            <person name="Kremer L.P.M."/>
            <person name="Lee S.L."/>
            <person name="Lopez-Ezquerra A."/>
            <person name="Mallet L."/>
            <person name="Monroy-Kuhn J.M."/>
            <person name="Moser A."/>
            <person name="Murali S.C."/>
            <person name="Muzny D.M."/>
            <person name="Otani S."/>
            <person name="Piulachs M.-D."/>
            <person name="Poelchau M."/>
            <person name="Qu J."/>
            <person name="Schaub F."/>
            <person name="Wada-Katsumata A."/>
            <person name="Worley K.C."/>
            <person name="Xie Q."/>
            <person name="Ylla G."/>
            <person name="Poulsen M."/>
            <person name="Gibbs R.A."/>
            <person name="Schal C."/>
            <person name="Richards S."/>
            <person name="Belles X."/>
            <person name="Korb J."/>
            <person name="Bornberg-Bauer E."/>
        </authorList>
    </citation>
    <scope>NUCLEOTIDE SEQUENCE [LARGE SCALE GENOMIC DNA]</scope>
    <source>
        <tissue evidence="3">Whole body</tissue>
    </source>
</reference>
<protein>
    <recommendedName>
        <fullName evidence="5">BTB domain-containing protein</fullName>
    </recommendedName>
</protein>
<proteinExistence type="predicted"/>
<organism evidence="3 4">
    <name type="scientific">Cryptotermes secundus</name>
    <dbReference type="NCBI Taxonomy" id="105785"/>
    <lineage>
        <taxon>Eukaryota</taxon>
        <taxon>Metazoa</taxon>
        <taxon>Ecdysozoa</taxon>
        <taxon>Arthropoda</taxon>
        <taxon>Hexapoda</taxon>
        <taxon>Insecta</taxon>
        <taxon>Pterygota</taxon>
        <taxon>Neoptera</taxon>
        <taxon>Polyneoptera</taxon>
        <taxon>Dictyoptera</taxon>
        <taxon>Blattodea</taxon>
        <taxon>Blattoidea</taxon>
        <taxon>Termitoidae</taxon>
        <taxon>Kalotermitidae</taxon>
        <taxon>Cryptotermitinae</taxon>
        <taxon>Cryptotermes</taxon>
    </lineage>
</organism>
<dbReference type="Pfam" id="PF22486">
    <property type="entry name" value="MATH_2"/>
    <property type="match status" value="1"/>
</dbReference>
<sequence>YLRLVSCNKSEVRAKVKLSILNAERKEAIATVCQHANRFVQGHSVGYPKFIPRDFLLDEANGLLPDDKLTIFCEVSVVGDSVNISGQSNAIQFEVPECRLSDDLGLLFENQKFSDVALSVSGREFQAHKAILAARSPVFAAMFEHEMEERKHNRVEITDIDHEVLREMLRFIYTGKATNLEKMADDLLAAADKYALERLKVMCEEALCTYLSIDNVTDMLMLADLHSADQLKAQAIAFINTRPTTTKKWKFSRCWNFFSRK</sequence>
<evidence type="ECO:0000313" key="3">
    <source>
        <dbReference type="EMBL" id="PNF43121.1"/>
    </source>
</evidence>
<dbReference type="CDD" id="cd18345">
    <property type="entry name" value="BTB_POZ_roadkill-like"/>
    <property type="match status" value="1"/>
</dbReference>
<dbReference type="Pfam" id="PF00651">
    <property type="entry name" value="BTB"/>
    <property type="match status" value="1"/>
</dbReference>
<feature type="domain" description="MATH" evidence="2">
    <location>
        <begin position="1"/>
        <end position="75"/>
    </location>
</feature>
<name>A0A2J7RQK4_9NEOP</name>
<dbReference type="Gene3D" id="3.30.710.10">
    <property type="entry name" value="Potassium Channel Kv1.1, Chain A"/>
    <property type="match status" value="1"/>
</dbReference>
<comment type="caution">
    <text evidence="3">The sequence shown here is derived from an EMBL/GenBank/DDBJ whole genome shotgun (WGS) entry which is preliminary data.</text>
</comment>
<dbReference type="InterPro" id="IPR000210">
    <property type="entry name" value="BTB/POZ_dom"/>
</dbReference>
<dbReference type="OrthoDB" id="6359816at2759"/>
<dbReference type="SMART" id="SM00225">
    <property type="entry name" value="BTB"/>
    <property type="match status" value="1"/>
</dbReference>
<dbReference type="Gene3D" id="2.60.210.10">
    <property type="entry name" value="Apoptosis, Tumor Necrosis Factor Receptor Associated Protein 2, Chain A"/>
    <property type="match status" value="1"/>
</dbReference>
<dbReference type="PANTHER" id="PTHR24413">
    <property type="entry name" value="SPECKLE-TYPE POZ PROTEIN"/>
    <property type="match status" value="1"/>
</dbReference>
<dbReference type="Gene3D" id="6.10.250.3030">
    <property type="match status" value="1"/>
</dbReference>
<evidence type="ECO:0000313" key="4">
    <source>
        <dbReference type="Proteomes" id="UP000235965"/>
    </source>
</evidence>
<feature type="domain" description="BTB" evidence="1">
    <location>
        <begin position="114"/>
        <end position="181"/>
    </location>
</feature>
<dbReference type="STRING" id="105785.A0A2J7RQK4"/>
<dbReference type="GO" id="GO:0030163">
    <property type="term" value="P:protein catabolic process"/>
    <property type="evidence" value="ECO:0007669"/>
    <property type="project" value="UniProtKB-ARBA"/>
</dbReference>
<evidence type="ECO:0008006" key="5">
    <source>
        <dbReference type="Google" id="ProtNLM"/>
    </source>
</evidence>
<dbReference type="AlphaFoldDB" id="A0A2J7RQK4"/>
<evidence type="ECO:0000259" key="1">
    <source>
        <dbReference type="PROSITE" id="PS50097"/>
    </source>
</evidence>
<dbReference type="FunFam" id="3.30.710.10:FF:000008">
    <property type="entry name" value="Speckle-type POZ protein-like a"/>
    <property type="match status" value="1"/>
</dbReference>
<gene>
    <name evidence="3" type="ORF">B7P43_G18436</name>
</gene>
<dbReference type="Proteomes" id="UP000235965">
    <property type="component" value="Unassembled WGS sequence"/>
</dbReference>
<dbReference type="PROSITE" id="PS50144">
    <property type="entry name" value="MATH"/>
    <property type="match status" value="1"/>
</dbReference>
<dbReference type="SUPFAM" id="SSF54695">
    <property type="entry name" value="POZ domain"/>
    <property type="match status" value="1"/>
</dbReference>
<accession>A0A2J7RQK4</accession>
<evidence type="ECO:0000259" key="2">
    <source>
        <dbReference type="PROSITE" id="PS50144"/>
    </source>
</evidence>
<dbReference type="InterPro" id="IPR008974">
    <property type="entry name" value="TRAF-like"/>
</dbReference>
<dbReference type="InterPro" id="IPR011333">
    <property type="entry name" value="SKP1/BTB/POZ_sf"/>
</dbReference>
<dbReference type="InParanoid" id="A0A2J7RQK4"/>
<feature type="non-terminal residue" evidence="3">
    <location>
        <position position="1"/>
    </location>
</feature>